<evidence type="ECO:0000256" key="5">
    <source>
        <dbReference type="ARBA" id="ARBA00022777"/>
    </source>
</evidence>
<accession>D2BJC0</accession>
<evidence type="ECO:0000256" key="2">
    <source>
        <dbReference type="ARBA" id="ARBA00012438"/>
    </source>
</evidence>
<keyword evidence="3" id="KW-0597">Phosphoprotein</keyword>
<dbReference type="InterPro" id="IPR036890">
    <property type="entry name" value="HATPase_C_sf"/>
</dbReference>
<dbReference type="Pfam" id="PF00512">
    <property type="entry name" value="HisKA"/>
    <property type="match status" value="1"/>
</dbReference>
<dbReference type="eggNOG" id="COG2205">
    <property type="taxonomic scope" value="Bacteria"/>
</dbReference>
<dbReference type="InterPro" id="IPR004358">
    <property type="entry name" value="Sig_transdc_His_kin-like_C"/>
</dbReference>
<dbReference type="KEGG" id="dev:DhcVS_1321"/>
<dbReference type="NCBIfam" id="TIGR00229">
    <property type="entry name" value="sensory_box"/>
    <property type="match status" value="1"/>
</dbReference>
<dbReference type="InterPro" id="IPR005467">
    <property type="entry name" value="His_kinase_dom"/>
</dbReference>
<dbReference type="Pfam" id="PF08447">
    <property type="entry name" value="PAS_3"/>
    <property type="match status" value="1"/>
</dbReference>
<dbReference type="CDD" id="cd00082">
    <property type="entry name" value="HisKA"/>
    <property type="match status" value="1"/>
</dbReference>
<reference evidence="9 10" key="1">
    <citation type="journal article" date="2009" name="PLoS Genet.">
        <title>Localized plasticity in the streamlined genomes of vinyl chloride respiring Dehalococcoides.</title>
        <authorList>
            <person name="McMurdie P.J."/>
            <person name="Behrens S.F."/>
            <person name="Muller J.A."/>
            <person name="Goke J."/>
            <person name="Ritalahti K.M."/>
            <person name="Wagner R."/>
            <person name="Goltsman E."/>
            <person name="Lapidus A."/>
            <person name="Holmes S."/>
            <person name="Loffler F.E."/>
            <person name="Spormann A.M."/>
        </authorList>
    </citation>
    <scope>NUCLEOTIDE SEQUENCE [LARGE SCALE GENOMIC DNA]</scope>
    <source>
        <strain evidence="9 10">VS</strain>
    </source>
</reference>
<dbReference type="Pfam" id="PF02518">
    <property type="entry name" value="HATPase_c"/>
    <property type="match status" value="1"/>
</dbReference>
<evidence type="ECO:0000256" key="3">
    <source>
        <dbReference type="ARBA" id="ARBA00022553"/>
    </source>
</evidence>
<dbReference type="CDD" id="cd00130">
    <property type="entry name" value="PAS"/>
    <property type="match status" value="1"/>
</dbReference>
<evidence type="ECO:0000259" key="8">
    <source>
        <dbReference type="PROSITE" id="PS50112"/>
    </source>
</evidence>
<evidence type="ECO:0000256" key="4">
    <source>
        <dbReference type="ARBA" id="ARBA00022679"/>
    </source>
</evidence>
<dbReference type="Proteomes" id="UP000002506">
    <property type="component" value="Chromosome"/>
</dbReference>
<dbReference type="SUPFAM" id="SSF47384">
    <property type="entry name" value="Homodimeric domain of signal transducing histidine kinase"/>
    <property type="match status" value="1"/>
</dbReference>
<dbReference type="PANTHER" id="PTHR43547">
    <property type="entry name" value="TWO-COMPONENT HISTIDINE KINASE"/>
    <property type="match status" value="1"/>
</dbReference>
<dbReference type="FunFam" id="3.30.565.10:FF:000006">
    <property type="entry name" value="Sensor histidine kinase WalK"/>
    <property type="match status" value="1"/>
</dbReference>
<proteinExistence type="predicted"/>
<dbReference type="EMBL" id="CP001827">
    <property type="protein sequence ID" value="ACZ62420.1"/>
    <property type="molecule type" value="Genomic_DNA"/>
</dbReference>
<keyword evidence="6" id="KW-0902">Two-component regulatory system</keyword>
<sequence>MFNKYKRFFDNAYDGFAILDLSLPFEVTRHLDVNQQFCDMLGYTKSEVLALGPIGLIHPNSRETVRMHLQGHYNNTQSQSFMKSIFIRKDGTEISIESKLFSEKTKSYHIVFGVHRDVTKKYYMEKTIKEQLAKEAALRKELETQATEKSNYIRLIVHELKTPITALLAAVELSKQNQGCELPELSLDNIYDSVIALDKRVDDLSNLAKSQMNLLKIRPVMLNLADLINQIVNVNKPSFQRKGQVFNTDIQPDLPNIYADKECLFSILMNLLSNAGKYCGKNGKVSLNIKQFGDDILFEIADNGIGIEPNNLERIFDPYDRIKRISKTYSGLGLGLFLSKTFIELHGGKIWVDSVLGVGSKFSFTIPNRQPPQSVEE</sequence>
<dbReference type="Gene3D" id="3.30.565.10">
    <property type="entry name" value="Histidine kinase-like ATPase, C-terminal domain"/>
    <property type="match status" value="1"/>
</dbReference>
<name>D2BJC0_DEHMV</name>
<dbReference type="PROSITE" id="PS50112">
    <property type="entry name" value="PAS"/>
    <property type="match status" value="1"/>
</dbReference>
<evidence type="ECO:0000256" key="6">
    <source>
        <dbReference type="ARBA" id="ARBA00023012"/>
    </source>
</evidence>
<dbReference type="InterPro" id="IPR036097">
    <property type="entry name" value="HisK_dim/P_sf"/>
</dbReference>
<feature type="domain" description="Histidine kinase" evidence="7">
    <location>
        <begin position="155"/>
        <end position="370"/>
    </location>
</feature>
<dbReference type="InterPro" id="IPR000014">
    <property type="entry name" value="PAS"/>
</dbReference>
<dbReference type="HOGENOM" id="CLU_000445_89_2_0"/>
<dbReference type="SMART" id="SM00387">
    <property type="entry name" value="HATPase_c"/>
    <property type="match status" value="1"/>
</dbReference>
<dbReference type="PANTHER" id="PTHR43547:SF2">
    <property type="entry name" value="HYBRID SIGNAL TRANSDUCTION HISTIDINE KINASE C"/>
    <property type="match status" value="1"/>
</dbReference>
<evidence type="ECO:0000313" key="10">
    <source>
        <dbReference type="Proteomes" id="UP000002506"/>
    </source>
</evidence>
<dbReference type="CDD" id="cd00075">
    <property type="entry name" value="HATPase"/>
    <property type="match status" value="1"/>
</dbReference>
<dbReference type="RefSeq" id="WP_012882562.1">
    <property type="nucleotide sequence ID" value="NC_013552.1"/>
</dbReference>
<keyword evidence="5 9" id="KW-0418">Kinase</keyword>
<dbReference type="Gene3D" id="3.30.450.20">
    <property type="entry name" value="PAS domain"/>
    <property type="match status" value="1"/>
</dbReference>
<dbReference type="Gene3D" id="1.10.287.130">
    <property type="match status" value="1"/>
</dbReference>
<dbReference type="PROSITE" id="PS50109">
    <property type="entry name" value="HIS_KIN"/>
    <property type="match status" value="1"/>
</dbReference>
<dbReference type="SUPFAM" id="SSF55874">
    <property type="entry name" value="ATPase domain of HSP90 chaperone/DNA topoisomerase II/histidine kinase"/>
    <property type="match status" value="1"/>
</dbReference>
<protein>
    <recommendedName>
        <fullName evidence="2">histidine kinase</fullName>
        <ecNumber evidence="2">2.7.13.3</ecNumber>
    </recommendedName>
</protein>
<dbReference type="SMART" id="SM00388">
    <property type="entry name" value="HisKA"/>
    <property type="match status" value="1"/>
</dbReference>
<dbReference type="SUPFAM" id="SSF55785">
    <property type="entry name" value="PYP-like sensor domain (PAS domain)"/>
    <property type="match status" value="1"/>
</dbReference>
<dbReference type="InterPro" id="IPR003661">
    <property type="entry name" value="HisK_dim/P_dom"/>
</dbReference>
<dbReference type="InterPro" id="IPR003594">
    <property type="entry name" value="HATPase_dom"/>
</dbReference>
<comment type="catalytic activity">
    <reaction evidence="1">
        <text>ATP + protein L-histidine = ADP + protein N-phospho-L-histidine.</text>
        <dbReference type="EC" id="2.7.13.3"/>
    </reaction>
</comment>
<dbReference type="InterPro" id="IPR013655">
    <property type="entry name" value="PAS_fold_3"/>
</dbReference>
<dbReference type="EC" id="2.7.13.3" evidence="2"/>
<evidence type="ECO:0000259" key="7">
    <source>
        <dbReference type="PROSITE" id="PS50109"/>
    </source>
</evidence>
<feature type="domain" description="PAS" evidence="8">
    <location>
        <begin position="1"/>
        <end position="76"/>
    </location>
</feature>
<gene>
    <name evidence="9" type="primary">rdhC</name>
    <name evidence="9" type="ordered locus">DhcVS_1321</name>
</gene>
<keyword evidence="4" id="KW-0808">Transferase</keyword>
<organism evidence="9 10">
    <name type="scientific">Dehalococcoides mccartyi (strain VS)</name>
    <dbReference type="NCBI Taxonomy" id="311424"/>
    <lineage>
        <taxon>Bacteria</taxon>
        <taxon>Bacillati</taxon>
        <taxon>Chloroflexota</taxon>
        <taxon>Dehalococcoidia</taxon>
        <taxon>Dehalococcoidales</taxon>
        <taxon>Dehalococcoidaceae</taxon>
        <taxon>Dehalococcoides</taxon>
    </lineage>
</organism>
<dbReference type="InterPro" id="IPR035965">
    <property type="entry name" value="PAS-like_dom_sf"/>
</dbReference>
<dbReference type="AlphaFoldDB" id="D2BJC0"/>
<dbReference type="OrthoDB" id="142216at2"/>
<evidence type="ECO:0000313" key="9">
    <source>
        <dbReference type="EMBL" id="ACZ62420.1"/>
    </source>
</evidence>
<dbReference type="PRINTS" id="PR00344">
    <property type="entry name" value="BCTRLSENSOR"/>
</dbReference>
<evidence type="ECO:0000256" key="1">
    <source>
        <dbReference type="ARBA" id="ARBA00000085"/>
    </source>
</evidence>
<dbReference type="GO" id="GO:0000155">
    <property type="term" value="F:phosphorelay sensor kinase activity"/>
    <property type="evidence" value="ECO:0007669"/>
    <property type="project" value="InterPro"/>
</dbReference>